<keyword evidence="2" id="KW-0614">Plasmid</keyword>
<geneLocation type="plasmid" evidence="2">
    <name>unnamed</name>
</geneLocation>
<name>A0A235H3U4_AZOBR</name>
<evidence type="ECO:0000313" key="2">
    <source>
        <dbReference type="EMBL" id="OYD80153.1"/>
    </source>
</evidence>
<gene>
    <name evidence="2" type="ORF">CHT98_32700</name>
</gene>
<sequence length="95" mass="11061">MFAYRYPATKGVLKQADLRTIQSDLYAKQVLLTHPRNYRPTHRSLMAIMEGGDVDWSRVRQLKPELERLVAQARKDMLPKERVKKSPNRPEPEGS</sequence>
<organism evidence="2 3">
    <name type="scientific">Azospirillum brasilense</name>
    <dbReference type="NCBI Taxonomy" id="192"/>
    <lineage>
        <taxon>Bacteria</taxon>
        <taxon>Pseudomonadati</taxon>
        <taxon>Pseudomonadota</taxon>
        <taxon>Alphaproteobacteria</taxon>
        <taxon>Rhodospirillales</taxon>
        <taxon>Azospirillaceae</taxon>
        <taxon>Azospirillum</taxon>
    </lineage>
</organism>
<feature type="region of interest" description="Disordered" evidence="1">
    <location>
        <begin position="73"/>
        <end position="95"/>
    </location>
</feature>
<protein>
    <submittedName>
        <fullName evidence="2">Uncharacterized protein</fullName>
    </submittedName>
</protein>
<dbReference type="EMBL" id="NOWT01000071">
    <property type="protein sequence ID" value="OYD80153.1"/>
    <property type="molecule type" value="Genomic_DNA"/>
</dbReference>
<evidence type="ECO:0000256" key="1">
    <source>
        <dbReference type="SAM" id="MobiDB-lite"/>
    </source>
</evidence>
<dbReference type="Proteomes" id="UP000215367">
    <property type="component" value="Unassembled WGS sequence"/>
</dbReference>
<comment type="caution">
    <text evidence="2">The sequence shown here is derived from an EMBL/GenBank/DDBJ whole genome shotgun (WGS) entry which is preliminary data.</text>
</comment>
<proteinExistence type="predicted"/>
<dbReference type="AlphaFoldDB" id="A0A235H3U4"/>
<accession>A0A235H3U4</accession>
<evidence type="ECO:0000313" key="3">
    <source>
        <dbReference type="Proteomes" id="UP000215367"/>
    </source>
</evidence>
<reference evidence="2 3" key="1">
    <citation type="submission" date="2017-07" db="EMBL/GenBank/DDBJ databases">
        <title>Whole genome sequence of Azospirillum brasilense 2A1, a potential biofertilizer strain.</title>
        <authorList>
            <person name="Fontana C.A."/>
            <person name="Toffoli L.M."/>
            <person name="Salazar S.M."/>
            <person name="Puglisi E."/>
            <person name="Pedraza R."/>
            <person name="Bassi D."/>
            <person name="Cocconcelli P.S."/>
        </authorList>
    </citation>
    <scope>NUCLEOTIDE SEQUENCE [LARGE SCALE GENOMIC DNA]</scope>
    <source>
        <strain evidence="2 3">2A1</strain>
        <plasmid evidence="2">unnamed</plasmid>
    </source>
</reference>